<keyword evidence="2" id="KW-1185">Reference proteome</keyword>
<name>W1NEK5_AMBTC</name>
<reference evidence="2" key="1">
    <citation type="journal article" date="2013" name="Science">
        <title>The Amborella genome and the evolution of flowering plants.</title>
        <authorList>
            <consortium name="Amborella Genome Project"/>
        </authorList>
    </citation>
    <scope>NUCLEOTIDE SEQUENCE [LARGE SCALE GENOMIC DNA]</scope>
</reference>
<organism evidence="1 2">
    <name type="scientific">Amborella trichopoda</name>
    <dbReference type="NCBI Taxonomy" id="13333"/>
    <lineage>
        <taxon>Eukaryota</taxon>
        <taxon>Viridiplantae</taxon>
        <taxon>Streptophyta</taxon>
        <taxon>Embryophyta</taxon>
        <taxon>Tracheophyta</taxon>
        <taxon>Spermatophyta</taxon>
        <taxon>Magnoliopsida</taxon>
        <taxon>Amborellales</taxon>
        <taxon>Amborellaceae</taxon>
        <taxon>Amborella</taxon>
    </lineage>
</organism>
<gene>
    <name evidence="1" type="ORF">AMTR_s00395p00016630</name>
</gene>
<dbReference type="Proteomes" id="UP000017836">
    <property type="component" value="Unassembled WGS sequence"/>
</dbReference>
<dbReference type="Gramene" id="ERM93804">
    <property type="protein sequence ID" value="ERM93804"/>
    <property type="gene ID" value="AMTR_s00395p00016630"/>
</dbReference>
<dbReference type="HOGENOM" id="CLU_2892596_0_0_1"/>
<dbReference type="EMBL" id="KI397564">
    <property type="protein sequence ID" value="ERM93804.1"/>
    <property type="molecule type" value="Genomic_DNA"/>
</dbReference>
<dbReference type="AlphaFoldDB" id="W1NEK5"/>
<proteinExistence type="predicted"/>
<sequence>MLQLRKAIRTSLLNLLGWFHSYVYLHPFPVPSDLLQQPFAALSMSQGTTDYVASSAKTLHQAS</sequence>
<feature type="non-terminal residue" evidence="1">
    <location>
        <position position="63"/>
    </location>
</feature>
<evidence type="ECO:0000313" key="1">
    <source>
        <dbReference type="EMBL" id="ERM93804.1"/>
    </source>
</evidence>
<accession>W1NEK5</accession>
<evidence type="ECO:0000313" key="2">
    <source>
        <dbReference type="Proteomes" id="UP000017836"/>
    </source>
</evidence>
<protein>
    <submittedName>
        <fullName evidence="1">Uncharacterized protein</fullName>
    </submittedName>
</protein>